<reference evidence="2 3" key="1">
    <citation type="submission" date="2017-07" db="EMBL/GenBank/DDBJ databases">
        <title>Genome Sequence of Arenibacter algicola Strain SMS7 Isolated from a culture of the Diatom Skeletonema marinoi.</title>
        <authorList>
            <person name="Topel M."/>
            <person name="Pinder M.I.M."/>
            <person name="Johansson O.N."/>
            <person name="Kourtchenko O."/>
            <person name="Godhe A."/>
            <person name="Clarke A.K."/>
        </authorList>
    </citation>
    <scope>NUCLEOTIDE SEQUENCE [LARGE SCALE GENOMIC DNA]</scope>
    <source>
        <strain evidence="2 3">SMS7</strain>
    </source>
</reference>
<protein>
    <submittedName>
        <fullName evidence="2">Uncharacterized protein</fullName>
    </submittedName>
</protein>
<evidence type="ECO:0000313" key="3">
    <source>
        <dbReference type="Proteomes" id="UP000204551"/>
    </source>
</evidence>
<dbReference type="AlphaFoldDB" id="A0A221UU42"/>
<proteinExistence type="predicted"/>
<name>A0A221UU42_9FLAO</name>
<feature type="transmembrane region" description="Helical" evidence="1">
    <location>
        <begin position="137"/>
        <end position="162"/>
    </location>
</feature>
<sequence>MYMISICMLTVMGPWLIETGNTSIISKDRFENVVELTLDNAFDSDKYLKVSTVSEKNNKYEVNFYMPEGGHKKVLAILIEKKMIKEPDSLVLPVSIGSKDLKQFVDSKVHGESGQLVALKVDNQYLIGKNPSIIKRLIFYFFGGVTMIVGFLSLIFTSVVMVDNIKIYKEKGSFPDLPNSVESKLNGIKYLFGGFKSDKKKDS</sequence>
<evidence type="ECO:0000313" key="2">
    <source>
        <dbReference type="EMBL" id="ASO04411.1"/>
    </source>
</evidence>
<dbReference type="KEGG" id="aalg:AREALGSMS7_00933"/>
<keyword evidence="1" id="KW-0472">Membrane</keyword>
<keyword evidence="1" id="KW-0812">Transmembrane</keyword>
<accession>A0A221UU42</accession>
<organism evidence="2 3">
    <name type="scientific">Arenibacter algicola</name>
    <dbReference type="NCBI Taxonomy" id="616991"/>
    <lineage>
        <taxon>Bacteria</taxon>
        <taxon>Pseudomonadati</taxon>
        <taxon>Bacteroidota</taxon>
        <taxon>Flavobacteriia</taxon>
        <taxon>Flavobacteriales</taxon>
        <taxon>Flavobacteriaceae</taxon>
        <taxon>Arenibacter</taxon>
    </lineage>
</organism>
<evidence type="ECO:0000256" key="1">
    <source>
        <dbReference type="SAM" id="Phobius"/>
    </source>
</evidence>
<dbReference type="EMBL" id="CP022515">
    <property type="protein sequence ID" value="ASO04411.1"/>
    <property type="molecule type" value="Genomic_DNA"/>
</dbReference>
<keyword evidence="1" id="KW-1133">Transmembrane helix</keyword>
<gene>
    <name evidence="2" type="ORF">AREALGSMS7_00933</name>
</gene>
<dbReference type="Proteomes" id="UP000204551">
    <property type="component" value="Chromosome"/>
</dbReference>